<dbReference type="PANTHER" id="PTHR37302">
    <property type="entry name" value="SLR1116 PROTEIN"/>
    <property type="match status" value="1"/>
</dbReference>
<evidence type="ECO:0000256" key="1">
    <source>
        <dbReference type="ARBA" id="ARBA00008635"/>
    </source>
</evidence>
<comment type="similarity">
    <text evidence="1">Belongs to the DinB family.</text>
</comment>
<evidence type="ECO:0000313" key="3">
    <source>
        <dbReference type="EMBL" id="MFD1677951.1"/>
    </source>
</evidence>
<protein>
    <submittedName>
        <fullName evidence="3">DinB family protein</fullName>
    </submittedName>
</protein>
<evidence type="ECO:0000256" key="2">
    <source>
        <dbReference type="ARBA" id="ARBA00022723"/>
    </source>
</evidence>
<proteinExistence type="inferred from homology"/>
<name>A0ABW4JND2_9BACL</name>
<dbReference type="Pfam" id="PF05163">
    <property type="entry name" value="DinB"/>
    <property type="match status" value="1"/>
</dbReference>
<gene>
    <name evidence="3" type="ORF">ACFSB2_25115</name>
</gene>
<dbReference type="RefSeq" id="WP_377945887.1">
    <property type="nucleotide sequence ID" value="NZ_JBHUCX010000099.1"/>
</dbReference>
<dbReference type="InterPro" id="IPR034660">
    <property type="entry name" value="DinB/YfiT-like"/>
</dbReference>
<dbReference type="EMBL" id="JBHUCX010000099">
    <property type="protein sequence ID" value="MFD1677951.1"/>
    <property type="molecule type" value="Genomic_DNA"/>
</dbReference>
<dbReference type="SUPFAM" id="SSF109854">
    <property type="entry name" value="DinB/YfiT-like putative metalloenzymes"/>
    <property type="match status" value="1"/>
</dbReference>
<accession>A0ABW4JND2</accession>
<organism evidence="3 4">
    <name type="scientific">Alicyclobacillus fodiniaquatilis</name>
    <dbReference type="NCBI Taxonomy" id="1661150"/>
    <lineage>
        <taxon>Bacteria</taxon>
        <taxon>Bacillati</taxon>
        <taxon>Bacillota</taxon>
        <taxon>Bacilli</taxon>
        <taxon>Bacillales</taxon>
        <taxon>Alicyclobacillaceae</taxon>
        <taxon>Alicyclobacillus</taxon>
    </lineage>
</organism>
<dbReference type="InterPro" id="IPR007837">
    <property type="entry name" value="DinB"/>
</dbReference>
<dbReference type="Gene3D" id="1.20.120.450">
    <property type="entry name" value="dinb family like domain"/>
    <property type="match status" value="1"/>
</dbReference>
<sequence length="167" mass="18837">MSDVIDLYRYHVWANEKVFAHLRALPEDVHRQPLQSVFPTIGDVLAHMYIVDNVWLKAMSGDAETISSSLPVWQDEVKDAKLSAYQACFAKVAAQYASFFAKHADLEVVSAYPHPTHGVLRASFADILQHVVNHGTYHRGNITAMLRQLGYAGAATDYVFYLYHRAE</sequence>
<reference evidence="4" key="1">
    <citation type="journal article" date="2019" name="Int. J. Syst. Evol. Microbiol.">
        <title>The Global Catalogue of Microorganisms (GCM) 10K type strain sequencing project: providing services to taxonomists for standard genome sequencing and annotation.</title>
        <authorList>
            <consortium name="The Broad Institute Genomics Platform"/>
            <consortium name="The Broad Institute Genome Sequencing Center for Infectious Disease"/>
            <person name="Wu L."/>
            <person name="Ma J."/>
        </authorList>
    </citation>
    <scope>NUCLEOTIDE SEQUENCE [LARGE SCALE GENOMIC DNA]</scope>
    <source>
        <strain evidence="4">CGMCC 1.12286</strain>
    </source>
</reference>
<comment type="caution">
    <text evidence="3">The sequence shown here is derived from an EMBL/GenBank/DDBJ whole genome shotgun (WGS) entry which is preliminary data.</text>
</comment>
<evidence type="ECO:0000313" key="4">
    <source>
        <dbReference type="Proteomes" id="UP001597079"/>
    </source>
</evidence>
<dbReference type="PANTHER" id="PTHR37302:SF1">
    <property type="entry name" value="PROTEIN DINB"/>
    <property type="match status" value="1"/>
</dbReference>
<dbReference type="Proteomes" id="UP001597079">
    <property type="component" value="Unassembled WGS sequence"/>
</dbReference>
<keyword evidence="4" id="KW-1185">Reference proteome</keyword>
<keyword evidence="2" id="KW-0479">Metal-binding</keyword>